<feature type="compositionally biased region" description="Basic and acidic residues" evidence="1">
    <location>
        <begin position="8"/>
        <end position="17"/>
    </location>
</feature>
<name>A0A7W8LD21_9BURK</name>
<proteinExistence type="predicted"/>
<gene>
    <name evidence="2" type="ORF">HDG41_006893</name>
</gene>
<evidence type="ECO:0000256" key="1">
    <source>
        <dbReference type="SAM" id="MobiDB-lite"/>
    </source>
</evidence>
<dbReference type="AlphaFoldDB" id="A0A7W8LD21"/>
<protein>
    <submittedName>
        <fullName evidence="2">Uncharacterized protein</fullName>
    </submittedName>
</protein>
<organism evidence="2 3">
    <name type="scientific">Paraburkholderia youngii</name>
    <dbReference type="NCBI Taxonomy" id="2782701"/>
    <lineage>
        <taxon>Bacteria</taxon>
        <taxon>Pseudomonadati</taxon>
        <taxon>Pseudomonadota</taxon>
        <taxon>Betaproteobacteria</taxon>
        <taxon>Burkholderiales</taxon>
        <taxon>Burkholderiaceae</taxon>
        <taxon>Paraburkholderia</taxon>
    </lineage>
</organism>
<dbReference type="EMBL" id="JACHDE010000023">
    <property type="protein sequence ID" value="MBB5404797.1"/>
    <property type="molecule type" value="Genomic_DNA"/>
</dbReference>
<accession>A0A7W8LD21</accession>
<evidence type="ECO:0000313" key="3">
    <source>
        <dbReference type="Proteomes" id="UP000592820"/>
    </source>
</evidence>
<sequence>MQAVEFARPVDAEEKIAHGWLPETGASHEERTGPRAPVRPSVEKPRRQTNRNTQRLSRLPER</sequence>
<dbReference type="Proteomes" id="UP000592820">
    <property type="component" value="Unassembled WGS sequence"/>
</dbReference>
<feature type="region of interest" description="Disordered" evidence="1">
    <location>
        <begin position="1"/>
        <end position="62"/>
    </location>
</feature>
<reference evidence="2 3" key="1">
    <citation type="submission" date="2020-08" db="EMBL/GenBank/DDBJ databases">
        <title>Genomic Encyclopedia of Type Strains, Phase IV (KMG-V): Genome sequencing to study the core and pangenomes of soil and plant-associated prokaryotes.</title>
        <authorList>
            <person name="Whitman W."/>
        </authorList>
    </citation>
    <scope>NUCLEOTIDE SEQUENCE [LARGE SCALE GENOMIC DNA]</scope>
    <source>
        <strain evidence="2 3">JPY162</strain>
    </source>
</reference>
<comment type="caution">
    <text evidence="2">The sequence shown here is derived from an EMBL/GenBank/DDBJ whole genome shotgun (WGS) entry which is preliminary data.</text>
</comment>
<evidence type="ECO:0000313" key="2">
    <source>
        <dbReference type="EMBL" id="MBB5404797.1"/>
    </source>
</evidence>